<reference evidence="2 3" key="1">
    <citation type="journal article" date="2011" name="Science">
        <title>The Selaginella genome identifies genetic changes associated with the evolution of vascular plants.</title>
        <authorList>
            <person name="Banks J.A."/>
            <person name="Nishiyama T."/>
            <person name="Hasebe M."/>
            <person name="Bowman J.L."/>
            <person name="Gribskov M."/>
            <person name="dePamphilis C."/>
            <person name="Albert V.A."/>
            <person name="Aono N."/>
            <person name="Aoyama T."/>
            <person name="Ambrose B.A."/>
            <person name="Ashton N.W."/>
            <person name="Axtell M.J."/>
            <person name="Barker E."/>
            <person name="Barker M.S."/>
            <person name="Bennetzen J.L."/>
            <person name="Bonawitz N.D."/>
            <person name="Chapple C."/>
            <person name="Cheng C."/>
            <person name="Correa L.G."/>
            <person name="Dacre M."/>
            <person name="DeBarry J."/>
            <person name="Dreyer I."/>
            <person name="Elias M."/>
            <person name="Engstrom E.M."/>
            <person name="Estelle M."/>
            <person name="Feng L."/>
            <person name="Finet C."/>
            <person name="Floyd S.K."/>
            <person name="Frommer W.B."/>
            <person name="Fujita T."/>
            <person name="Gramzow L."/>
            <person name="Gutensohn M."/>
            <person name="Harholt J."/>
            <person name="Hattori M."/>
            <person name="Heyl A."/>
            <person name="Hirai T."/>
            <person name="Hiwatashi Y."/>
            <person name="Ishikawa M."/>
            <person name="Iwata M."/>
            <person name="Karol K.G."/>
            <person name="Koehler B."/>
            <person name="Kolukisaoglu U."/>
            <person name="Kubo M."/>
            <person name="Kurata T."/>
            <person name="Lalonde S."/>
            <person name="Li K."/>
            <person name="Li Y."/>
            <person name="Litt A."/>
            <person name="Lyons E."/>
            <person name="Manning G."/>
            <person name="Maruyama T."/>
            <person name="Michael T.P."/>
            <person name="Mikami K."/>
            <person name="Miyazaki S."/>
            <person name="Morinaga S."/>
            <person name="Murata T."/>
            <person name="Mueller-Roeber B."/>
            <person name="Nelson D.R."/>
            <person name="Obara M."/>
            <person name="Oguri Y."/>
            <person name="Olmstead R.G."/>
            <person name="Onodera N."/>
            <person name="Petersen B.L."/>
            <person name="Pils B."/>
            <person name="Prigge M."/>
            <person name="Rensing S.A."/>
            <person name="Riano-Pachon D.M."/>
            <person name="Roberts A.W."/>
            <person name="Sato Y."/>
            <person name="Scheller H.V."/>
            <person name="Schulz B."/>
            <person name="Schulz C."/>
            <person name="Shakirov E.V."/>
            <person name="Shibagaki N."/>
            <person name="Shinohara N."/>
            <person name="Shippen D.E."/>
            <person name="Soerensen I."/>
            <person name="Sotooka R."/>
            <person name="Sugimoto N."/>
            <person name="Sugita M."/>
            <person name="Sumikawa N."/>
            <person name="Tanurdzic M."/>
            <person name="Theissen G."/>
            <person name="Ulvskov P."/>
            <person name="Wakazuki S."/>
            <person name="Weng J.K."/>
            <person name="Willats W.W."/>
            <person name="Wipf D."/>
            <person name="Wolf P.G."/>
            <person name="Yang L."/>
            <person name="Zimmer A.D."/>
            <person name="Zhu Q."/>
            <person name="Mitros T."/>
            <person name="Hellsten U."/>
            <person name="Loque D."/>
            <person name="Otillar R."/>
            <person name="Salamov A."/>
            <person name="Schmutz J."/>
            <person name="Shapiro H."/>
            <person name="Lindquist E."/>
            <person name="Lucas S."/>
            <person name="Rokhsar D."/>
            <person name="Grigoriev I.V."/>
        </authorList>
    </citation>
    <scope>NUCLEOTIDE SEQUENCE [LARGE SCALE GENOMIC DNA]</scope>
</reference>
<dbReference type="PANTHER" id="PTHR31151">
    <property type="entry name" value="PROLINE-TRNA LIGASE (DUF1680)"/>
    <property type="match status" value="1"/>
</dbReference>
<dbReference type="eggNOG" id="ENOG502QRCI">
    <property type="taxonomic scope" value="Eukaryota"/>
</dbReference>
<evidence type="ECO:0000313" key="3">
    <source>
        <dbReference type="Proteomes" id="UP000001514"/>
    </source>
</evidence>
<feature type="domain" description="Non-reducing end beta-L-arabinofuranosidase-like GH127 catalytic" evidence="1">
    <location>
        <begin position="16"/>
        <end position="157"/>
    </location>
</feature>
<dbReference type="KEGG" id="smo:SELMODRAFT_429245"/>
<dbReference type="InterPro" id="IPR012878">
    <property type="entry name" value="Beta-AFase-like_GH127_cat"/>
</dbReference>
<dbReference type="AlphaFoldDB" id="D8T5I9"/>
<organism evidence="3">
    <name type="scientific">Selaginella moellendorffii</name>
    <name type="common">Spikemoss</name>
    <dbReference type="NCBI Taxonomy" id="88036"/>
    <lineage>
        <taxon>Eukaryota</taxon>
        <taxon>Viridiplantae</taxon>
        <taxon>Streptophyta</taxon>
        <taxon>Embryophyta</taxon>
        <taxon>Tracheophyta</taxon>
        <taxon>Lycopodiopsida</taxon>
        <taxon>Selaginellales</taxon>
        <taxon>Selaginellaceae</taxon>
        <taxon>Selaginella</taxon>
    </lineage>
</organism>
<dbReference type="HOGENOM" id="CLU_1226597_0_0_1"/>
<sequence length="226" mass="25385">MHLLCPAEEISCHLKQQTACKDKRHYLSASAMTWASTHNLTIYENMNAVVAALAECQAKIGTGYLSAFPTSLFDRFEALESVWAPYYTIHKIMAGLLDQYTYAANSFAFEMLLGMTDYFGSRVERVIEKYSIERHWQSLNEETGGMNDVLYRVYQITSRLVCCAIACHESGKSLTSCSETAPSKELFRCCWRTLLLENSSEPVAVVVFQLLAVDVSSRPESNAARS</sequence>
<proteinExistence type="predicted"/>
<evidence type="ECO:0000259" key="1">
    <source>
        <dbReference type="Pfam" id="PF07944"/>
    </source>
</evidence>
<dbReference type="PANTHER" id="PTHR31151:SF0">
    <property type="entry name" value="PROLINE-TRNA LIGASE (DUF1680)"/>
    <property type="match status" value="1"/>
</dbReference>
<dbReference type="EMBL" id="GL377677">
    <property type="protein sequence ID" value="EFJ08090.1"/>
    <property type="molecule type" value="Genomic_DNA"/>
</dbReference>
<name>D8T5I9_SELML</name>
<keyword evidence="3" id="KW-1185">Reference proteome</keyword>
<dbReference type="InParanoid" id="D8T5I9"/>
<accession>D8T5I9</accession>
<dbReference type="Pfam" id="PF07944">
    <property type="entry name" value="Beta-AFase-like_GH127_cat"/>
    <property type="match status" value="1"/>
</dbReference>
<evidence type="ECO:0000313" key="2">
    <source>
        <dbReference type="EMBL" id="EFJ08090.1"/>
    </source>
</evidence>
<gene>
    <name evidence="2" type="ORF">SELMODRAFT_429245</name>
</gene>
<dbReference type="Proteomes" id="UP000001514">
    <property type="component" value="Unassembled WGS sequence"/>
</dbReference>
<protein>
    <recommendedName>
        <fullName evidence="1">Non-reducing end beta-L-arabinofuranosidase-like GH127 catalytic domain-containing protein</fullName>
    </recommendedName>
</protein>
<dbReference type="Gramene" id="EFJ08090">
    <property type="protein sequence ID" value="EFJ08090"/>
    <property type="gene ID" value="SELMODRAFT_429245"/>
</dbReference>